<dbReference type="EMBL" id="CP025057">
    <property type="protein sequence ID" value="AUB31290.1"/>
    <property type="molecule type" value="Genomic_DNA"/>
</dbReference>
<gene>
    <name evidence="1" type="ORF">SFLOR_v1c02290</name>
</gene>
<proteinExistence type="predicted"/>
<accession>A0A2K8SEM2</accession>
<dbReference type="KEGG" id="sfz:SFLOR_v1c02290"/>
<dbReference type="RefSeq" id="WP_100916279.1">
    <property type="nucleotide sequence ID" value="NZ_CP025057.1"/>
</dbReference>
<evidence type="ECO:0000313" key="2">
    <source>
        <dbReference type="Proteomes" id="UP000231823"/>
    </source>
</evidence>
<keyword evidence="2" id="KW-1185">Reference proteome</keyword>
<organism evidence="1 2">
    <name type="scientific">Spiroplasma floricola 23-6</name>
    <dbReference type="NCBI Taxonomy" id="1336749"/>
    <lineage>
        <taxon>Bacteria</taxon>
        <taxon>Bacillati</taxon>
        <taxon>Mycoplasmatota</taxon>
        <taxon>Mollicutes</taxon>
        <taxon>Entomoplasmatales</taxon>
        <taxon>Spiroplasmataceae</taxon>
        <taxon>Spiroplasma</taxon>
    </lineage>
</organism>
<reference evidence="1 2" key="1">
    <citation type="submission" date="2017-12" db="EMBL/GenBank/DDBJ databases">
        <title>Complete genome sequence of Spiroplasma floricola 23-6 (ATCC 29989).</title>
        <authorList>
            <person name="Tsai Y.-M."/>
            <person name="Wu P.-S."/>
            <person name="Lo W.-S."/>
            <person name="Kuo C.-H."/>
        </authorList>
    </citation>
    <scope>NUCLEOTIDE SEQUENCE [LARGE SCALE GENOMIC DNA]</scope>
    <source>
        <strain evidence="1 2">23-6</strain>
    </source>
</reference>
<dbReference type="Proteomes" id="UP000231823">
    <property type="component" value="Chromosome"/>
</dbReference>
<name>A0A2K8SEM2_9MOLU</name>
<evidence type="ECO:0000313" key="1">
    <source>
        <dbReference type="EMBL" id="AUB31290.1"/>
    </source>
</evidence>
<sequence>MSNYINTPVYSNQLSKKHMNKNNKGFYFLKLNAPETLNSKTIKEKYGNVKAISIIVPDFAVKGSVIAKESDKVYKLDKDKEGKVVDFNPLILDENKKKVDGKHILATVSLKLPEDEKELNDETKVKVVLSVFNEETKTYENKQMTTSYKKLSEDLFKQNTKSVSESIKKYKDSAKDIFNEAELAKEIEKEEKVNNVEYDLIDDAISR</sequence>
<dbReference type="AlphaFoldDB" id="A0A2K8SEM2"/>
<protein>
    <submittedName>
        <fullName evidence="1">Uncharacterized protein</fullName>
    </submittedName>
</protein>